<dbReference type="SUPFAM" id="SSF46689">
    <property type="entry name" value="Homeodomain-like"/>
    <property type="match status" value="1"/>
</dbReference>
<evidence type="ECO:0000259" key="3">
    <source>
        <dbReference type="PROSITE" id="PS50977"/>
    </source>
</evidence>
<dbReference type="InterPro" id="IPR001647">
    <property type="entry name" value="HTH_TetR"/>
</dbReference>
<dbReference type="InterPro" id="IPR050109">
    <property type="entry name" value="HTH-type_TetR-like_transc_reg"/>
</dbReference>
<dbReference type="Pfam" id="PF00440">
    <property type="entry name" value="TetR_N"/>
    <property type="match status" value="1"/>
</dbReference>
<dbReference type="InterPro" id="IPR009057">
    <property type="entry name" value="Homeodomain-like_sf"/>
</dbReference>
<comment type="caution">
    <text evidence="4">The sequence shown here is derived from an EMBL/GenBank/DDBJ whole genome shotgun (WGS) entry which is preliminary data.</text>
</comment>
<evidence type="ECO:0000313" key="5">
    <source>
        <dbReference type="Proteomes" id="UP000252517"/>
    </source>
</evidence>
<name>A0A367WQ07_9PROT</name>
<dbReference type="OrthoDB" id="70491at2"/>
<evidence type="ECO:0000313" key="4">
    <source>
        <dbReference type="EMBL" id="RCK43289.1"/>
    </source>
</evidence>
<proteinExistence type="predicted"/>
<dbReference type="Proteomes" id="UP000252517">
    <property type="component" value="Unassembled WGS sequence"/>
</dbReference>
<gene>
    <name evidence="4" type="ORF">TH25_21720</name>
</gene>
<keyword evidence="1 2" id="KW-0238">DNA-binding</keyword>
<organism evidence="4 5">
    <name type="scientific">Thalassospira profundimaris</name>
    <dbReference type="NCBI Taxonomy" id="502049"/>
    <lineage>
        <taxon>Bacteria</taxon>
        <taxon>Pseudomonadati</taxon>
        <taxon>Pseudomonadota</taxon>
        <taxon>Alphaproteobacteria</taxon>
        <taxon>Rhodospirillales</taxon>
        <taxon>Thalassospiraceae</taxon>
        <taxon>Thalassospira</taxon>
    </lineage>
</organism>
<dbReference type="AlphaFoldDB" id="A0A367WQ07"/>
<dbReference type="Gene3D" id="1.10.357.10">
    <property type="entry name" value="Tetracycline Repressor, domain 2"/>
    <property type="match status" value="1"/>
</dbReference>
<dbReference type="PROSITE" id="PS50977">
    <property type="entry name" value="HTH_TETR_2"/>
    <property type="match status" value="1"/>
</dbReference>
<sequence>MPPKVRSGRLSKAERRAQLLEVACDIIRKEGTDRLTLAYLATCAGVTKPISYEHFGSRTGLLLALYKMLDDIQTEGLRKALVDVQGNMTETINVLARTYIQCEADTSGEWHLVAAALAGSEGVGAAHQELLDNHVQLVTATLAPFCELDEAELKRRCIGLIGAGEALSIQMVKGLCREDEACETFAALIRGGIGAN</sequence>
<dbReference type="GO" id="GO:0003700">
    <property type="term" value="F:DNA-binding transcription factor activity"/>
    <property type="evidence" value="ECO:0007669"/>
    <property type="project" value="TreeGrafter"/>
</dbReference>
<protein>
    <submittedName>
        <fullName evidence="4">TetR family transcriptional regulator</fullName>
    </submittedName>
</protein>
<dbReference type="EMBL" id="JPWH01000026">
    <property type="protein sequence ID" value="RCK43289.1"/>
    <property type="molecule type" value="Genomic_DNA"/>
</dbReference>
<accession>A0A367WQ07</accession>
<dbReference type="PANTHER" id="PTHR30055">
    <property type="entry name" value="HTH-TYPE TRANSCRIPTIONAL REGULATOR RUTR"/>
    <property type="match status" value="1"/>
</dbReference>
<evidence type="ECO:0000256" key="1">
    <source>
        <dbReference type="ARBA" id="ARBA00023125"/>
    </source>
</evidence>
<reference evidence="4 5" key="1">
    <citation type="submission" date="2014-07" db="EMBL/GenBank/DDBJ databases">
        <title>Draft genome sequence of Thalassospira profundimaris S25-3-2.</title>
        <authorList>
            <person name="Lai Q."/>
            <person name="Shao Z."/>
        </authorList>
    </citation>
    <scope>NUCLEOTIDE SEQUENCE [LARGE SCALE GENOMIC DNA]</scope>
    <source>
        <strain evidence="4 5">S25-3-2</strain>
    </source>
</reference>
<evidence type="ECO:0000256" key="2">
    <source>
        <dbReference type="PROSITE-ProRule" id="PRU00335"/>
    </source>
</evidence>
<dbReference type="PRINTS" id="PR00455">
    <property type="entry name" value="HTHTETR"/>
</dbReference>
<feature type="domain" description="HTH tetR-type" evidence="3">
    <location>
        <begin position="13"/>
        <end position="73"/>
    </location>
</feature>
<dbReference type="GO" id="GO:0000976">
    <property type="term" value="F:transcription cis-regulatory region binding"/>
    <property type="evidence" value="ECO:0007669"/>
    <property type="project" value="TreeGrafter"/>
</dbReference>
<dbReference type="PANTHER" id="PTHR30055:SF223">
    <property type="entry name" value="HTH-TYPE TRANSCRIPTIONAL REGULATOR UIDR"/>
    <property type="match status" value="1"/>
</dbReference>
<feature type="DNA-binding region" description="H-T-H motif" evidence="2">
    <location>
        <begin position="36"/>
        <end position="55"/>
    </location>
</feature>